<reference evidence="1" key="2">
    <citation type="journal article" date="2022" name="Microbiol. Resour. Announc.">
        <title>Metagenome Sequencing to Explore Phylogenomics of Terrestrial Cyanobacteria.</title>
        <authorList>
            <person name="Ward R.D."/>
            <person name="Stajich J.E."/>
            <person name="Johansen J.R."/>
            <person name="Huntemann M."/>
            <person name="Clum A."/>
            <person name="Foster B."/>
            <person name="Foster B."/>
            <person name="Roux S."/>
            <person name="Palaniappan K."/>
            <person name="Varghese N."/>
            <person name="Mukherjee S."/>
            <person name="Reddy T.B.K."/>
            <person name="Daum C."/>
            <person name="Copeland A."/>
            <person name="Chen I.A."/>
            <person name="Ivanova N.N."/>
            <person name="Kyrpides N.C."/>
            <person name="Shapiro N."/>
            <person name="Eloe-Fadrosh E.A."/>
            <person name="Pietrasiak N."/>
        </authorList>
    </citation>
    <scope>NUCLEOTIDE SEQUENCE</scope>
    <source>
        <strain evidence="1">GSE-TBD4-15B</strain>
    </source>
</reference>
<gene>
    <name evidence="1" type="ORF">KME07_07410</name>
</gene>
<dbReference type="GO" id="GO:0005737">
    <property type="term" value="C:cytoplasm"/>
    <property type="evidence" value="ECO:0007669"/>
    <property type="project" value="TreeGrafter"/>
</dbReference>
<proteinExistence type="predicted"/>
<dbReference type="InterPro" id="IPR058055">
    <property type="entry name" value="PA-PLA1"/>
</dbReference>
<reference evidence="1" key="1">
    <citation type="submission" date="2021-05" db="EMBL/GenBank/DDBJ databases">
        <authorList>
            <person name="Pietrasiak N."/>
            <person name="Ward R."/>
            <person name="Stajich J.E."/>
            <person name="Kurbessoian T."/>
        </authorList>
    </citation>
    <scope>NUCLEOTIDE SEQUENCE</scope>
    <source>
        <strain evidence="1">GSE-TBD4-15B</strain>
    </source>
</reference>
<dbReference type="PANTHER" id="PTHR23509">
    <property type="entry name" value="PA-PL1 PHOSPHOLIPASE FAMILY"/>
    <property type="match status" value="1"/>
</dbReference>
<dbReference type="EMBL" id="JAHHHV010000036">
    <property type="protein sequence ID" value="MBW4465254.1"/>
    <property type="molecule type" value="Genomic_DNA"/>
</dbReference>
<accession>A0A951U418</accession>
<organism evidence="1 2">
    <name type="scientific">Pegethrix bostrychoides GSE-TBD4-15B</name>
    <dbReference type="NCBI Taxonomy" id="2839662"/>
    <lineage>
        <taxon>Bacteria</taxon>
        <taxon>Bacillati</taxon>
        <taxon>Cyanobacteriota</taxon>
        <taxon>Cyanophyceae</taxon>
        <taxon>Oculatellales</taxon>
        <taxon>Oculatellaceae</taxon>
        <taxon>Pegethrix</taxon>
    </lineage>
</organism>
<dbReference type="SUPFAM" id="SSF53474">
    <property type="entry name" value="alpha/beta-Hydrolases"/>
    <property type="match status" value="1"/>
</dbReference>
<dbReference type="InterPro" id="IPR029058">
    <property type="entry name" value="AB_hydrolase_fold"/>
</dbReference>
<evidence type="ECO:0000313" key="2">
    <source>
        <dbReference type="Proteomes" id="UP000707356"/>
    </source>
</evidence>
<comment type="caution">
    <text evidence="1">The sequence shown here is derived from an EMBL/GenBank/DDBJ whole genome shotgun (WGS) entry which is preliminary data.</text>
</comment>
<protein>
    <submittedName>
        <fullName evidence="1">Uncharacterized protein</fullName>
    </submittedName>
</protein>
<name>A0A951U418_9CYAN</name>
<dbReference type="GO" id="GO:0004620">
    <property type="term" value="F:phospholipase activity"/>
    <property type="evidence" value="ECO:0007669"/>
    <property type="project" value="TreeGrafter"/>
</dbReference>
<dbReference type="PANTHER" id="PTHR23509:SF10">
    <property type="entry name" value="LD21067P"/>
    <property type="match status" value="1"/>
</dbReference>
<dbReference type="AlphaFoldDB" id="A0A951U418"/>
<evidence type="ECO:0000313" key="1">
    <source>
        <dbReference type="EMBL" id="MBW4465254.1"/>
    </source>
</evidence>
<dbReference type="Proteomes" id="UP000707356">
    <property type="component" value="Unassembled WGS sequence"/>
</dbReference>
<sequence length="329" mass="37454">MLIFFLHGVSTKNADYSKPLQNLLRKEFNRIGQPLPHFYAGFWGNVFKQTGQMWNGIHQDLQELRSSNSQADVQDIFRYQELREDFISQFFGDALTYFNTERGLDIRDTLADQLYKFLKNYPQETDLHIVSHSLGTVILWDALFSDRFANDDPAYTIRSLISSHARNSAASVHLKSLTTMGSPIVFFNMMLGVGYEQVKAFTSSYKSEALRWINILHSSDIIAYPLRSGLNANQIPNLFFRDRYVWTDANVAEKAARTFGQVHTAMAVGASDAHCSYWQSRGTARFVMQNLLGNTSSLDFTKIDLDGDIPVSVDHIADIFQKLKDFGNT</sequence>